<keyword evidence="2" id="KW-0863">Zinc-finger</keyword>
<dbReference type="InterPro" id="IPR001965">
    <property type="entry name" value="Znf_PHD"/>
</dbReference>
<dbReference type="Gene3D" id="3.30.40.10">
    <property type="entry name" value="Zinc/RING finger domain, C3HC4 (zinc finger)"/>
    <property type="match status" value="1"/>
</dbReference>
<evidence type="ECO:0000256" key="4">
    <source>
        <dbReference type="ARBA" id="ARBA00023015"/>
    </source>
</evidence>
<dbReference type="PANTHER" id="PTHR33304:SF15">
    <property type="entry name" value="ZINC FINGER PHD-TYPE DOMAIN-CONTAINING PROTEIN"/>
    <property type="match status" value="1"/>
</dbReference>
<dbReference type="InterPro" id="IPR049914">
    <property type="entry name" value="PHD1-3/5-6"/>
</dbReference>
<evidence type="ECO:0000313" key="8">
    <source>
        <dbReference type="EMBL" id="KAA8522058.1"/>
    </source>
</evidence>
<dbReference type="OrthoDB" id="787137at2759"/>
<evidence type="ECO:0000256" key="1">
    <source>
        <dbReference type="ARBA" id="ARBA00022723"/>
    </source>
</evidence>
<dbReference type="InterPro" id="IPR011011">
    <property type="entry name" value="Znf_FYVE_PHD"/>
</dbReference>
<dbReference type="Proteomes" id="UP000325577">
    <property type="component" value="Linkage Group LG5"/>
</dbReference>
<keyword evidence="3" id="KW-0862">Zinc</keyword>
<dbReference type="AlphaFoldDB" id="A0A5J4ZWK3"/>
<evidence type="ECO:0000256" key="2">
    <source>
        <dbReference type="ARBA" id="ARBA00022771"/>
    </source>
</evidence>
<feature type="region of interest" description="Disordered" evidence="6">
    <location>
        <begin position="355"/>
        <end position="376"/>
    </location>
</feature>
<evidence type="ECO:0000313" key="9">
    <source>
        <dbReference type="Proteomes" id="UP000325577"/>
    </source>
</evidence>
<dbReference type="InterPro" id="IPR013083">
    <property type="entry name" value="Znf_RING/FYVE/PHD"/>
</dbReference>
<feature type="region of interest" description="Disordered" evidence="6">
    <location>
        <begin position="513"/>
        <end position="545"/>
    </location>
</feature>
<accession>A0A5J4ZWK3</accession>
<dbReference type="SMART" id="SM00249">
    <property type="entry name" value="PHD"/>
    <property type="match status" value="1"/>
</dbReference>
<proteinExistence type="predicted"/>
<dbReference type="PANTHER" id="PTHR33304">
    <property type="match status" value="1"/>
</dbReference>
<protein>
    <recommendedName>
        <fullName evidence="7">Zinc finger PHD-type domain-containing protein</fullName>
    </recommendedName>
</protein>
<evidence type="ECO:0000256" key="5">
    <source>
        <dbReference type="ARBA" id="ARBA00023163"/>
    </source>
</evidence>
<keyword evidence="1" id="KW-0479">Metal-binding</keyword>
<dbReference type="Pfam" id="PF00628">
    <property type="entry name" value="PHD"/>
    <property type="match status" value="1"/>
</dbReference>
<dbReference type="GO" id="GO:0008270">
    <property type="term" value="F:zinc ion binding"/>
    <property type="evidence" value="ECO:0007669"/>
    <property type="project" value="UniProtKB-KW"/>
</dbReference>
<gene>
    <name evidence="8" type="ORF">F0562_012628</name>
</gene>
<organism evidence="8 9">
    <name type="scientific">Nyssa sinensis</name>
    <dbReference type="NCBI Taxonomy" id="561372"/>
    <lineage>
        <taxon>Eukaryota</taxon>
        <taxon>Viridiplantae</taxon>
        <taxon>Streptophyta</taxon>
        <taxon>Embryophyta</taxon>
        <taxon>Tracheophyta</taxon>
        <taxon>Spermatophyta</taxon>
        <taxon>Magnoliopsida</taxon>
        <taxon>eudicotyledons</taxon>
        <taxon>Gunneridae</taxon>
        <taxon>Pentapetalae</taxon>
        <taxon>asterids</taxon>
        <taxon>Cornales</taxon>
        <taxon>Nyssaceae</taxon>
        <taxon>Nyssa</taxon>
    </lineage>
</organism>
<sequence length="638" mass="69524">MTKRKRCNLEELYGVTEKGSEPKITPLLKGGCFIQGPGGELNQMNMGLSGTENIFVRHFASGKFLTRAESGTCNPCASPCSSCMHLNPALAPMGLKFSNLSDEACLGKRTCQCSFNDADPLSLFKSRTCNDGHHTSSETSNILSACSSHDSYSENAESKSSLRVSDTSGGTAMLSKVAASKVVAEDWGFSEQPIFCGNRIFSNQQQKQKVPECNDDEISCISGADSPSMMVNDHPGYIDRKNASCSSASVNSFVLERFEKAVNVQPASFFLASSHNEVEEEHNFSSRAPKFTEECLQETLPFSDKSNPLETSLSDVCADATSLKDLSECSMEKVELCFAKAATISLDGHRQESSDCAKSVKPMNEVGPATEPLKRSDPNEDVVLLEVPNVPPVQSQTVDCNDGSDLMEDVKVCDICGDAGQEESLAICSKCSDGAEHIYCMHIRLDKVPEGNWMCEDCMLQEETELQKQSKFEEVAGTLQGTPLNEIHQTAGNSSNANIKTLHIKGSIVEKSESDGVGSTHFSAERPVGNSESGSSMKRRALETNVASPRVTRSYRRASLFGDSPYKILDKVKVKPAYDISSFGDKSSNNTPGNACSQYHFRSKFTKTPNTSFDVTGYAHEVKFIQHFRLKTESSTIR</sequence>
<dbReference type="InterPro" id="IPR019787">
    <property type="entry name" value="Znf_PHD-finger"/>
</dbReference>
<keyword evidence="9" id="KW-1185">Reference proteome</keyword>
<name>A0A5J4ZWK3_9ASTE</name>
<dbReference type="EMBL" id="CM018048">
    <property type="protein sequence ID" value="KAA8522058.1"/>
    <property type="molecule type" value="Genomic_DNA"/>
</dbReference>
<dbReference type="GO" id="GO:0034244">
    <property type="term" value="P:negative regulation of transcription elongation by RNA polymerase II"/>
    <property type="evidence" value="ECO:0007669"/>
    <property type="project" value="InterPro"/>
</dbReference>
<evidence type="ECO:0000259" key="7">
    <source>
        <dbReference type="SMART" id="SM00249"/>
    </source>
</evidence>
<reference evidence="8 9" key="1">
    <citation type="submission" date="2019-09" db="EMBL/GenBank/DDBJ databases">
        <title>A chromosome-level genome assembly of the Chinese tupelo Nyssa sinensis.</title>
        <authorList>
            <person name="Yang X."/>
            <person name="Kang M."/>
            <person name="Yang Y."/>
            <person name="Xiong H."/>
            <person name="Wang M."/>
            <person name="Zhang Z."/>
            <person name="Wang Z."/>
            <person name="Wu H."/>
            <person name="Ma T."/>
            <person name="Liu J."/>
            <person name="Xi Z."/>
        </authorList>
    </citation>
    <scope>NUCLEOTIDE SEQUENCE [LARGE SCALE GENOMIC DNA]</scope>
    <source>
        <strain evidence="8">J267</strain>
        <tissue evidence="8">Leaf</tissue>
    </source>
</reference>
<feature type="domain" description="Zinc finger PHD-type" evidence="7">
    <location>
        <begin position="412"/>
        <end position="459"/>
    </location>
</feature>
<dbReference type="GO" id="GO:0140566">
    <property type="term" value="F:histone reader activity"/>
    <property type="evidence" value="ECO:0007669"/>
    <property type="project" value="InterPro"/>
</dbReference>
<keyword evidence="5" id="KW-0804">Transcription</keyword>
<keyword evidence="4" id="KW-0805">Transcription regulation</keyword>
<evidence type="ECO:0000256" key="3">
    <source>
        <dbReference type="ARBA" id="ARBA00022833"/>
    </source>
</evidence>
<dbReference type="SUPFAM" id="SSF57903">
    <property type="entry name" value="FYVE/PHD zinc finger"/>
    <property type="match status" value="1"/>
</dbReference>
<evidence type="ECO:0000256" key="6">
    <source>
        <dbReference type="SAM" id="MobiDB-lite"/>
    </source>
</evidence>